<proteinExistence type="predicted"/>
<sequence>MPTRWKRAHLNSARPLPVDLYNEEVTSPESKSEADATTEEPPSPVSPSNPSPPRARHSTVPGVVPPGEERTEYWRASGQRTLAELLDPTVPVVVDAPAKNVILFVGDGMGVSTVTAARIYGAQRKNGAKGEESRLAFERFPFTGLIKVSVR</sequence>
<feature type="region of interest" description="Disordered" evidence="3">
    <location>
        <begin position="1"/>
        <end position="68"/>
    </location>
</feature>
<dbReference type="GO" id="GO:0046872">
    <property type="term" value="F:metal ion binding"/>
    <property type="evidence" value="ECO:0007669"/>
    <property type="project" value="UniProtKB-KW"/>
</dbReference>
<evidence type="ECO:0000313" key="5">
    <source>
        <dbReference type="Proteomes" id="UP000821853"/>
    </source>
</evidence>
<gene>
    <name evidence="4" type="ORF">HPB48_008669</name>
</gene>
<evidence type="ECO:0000256" key="3">
    <source>
        <dbReference type="SAM" id="MobiDB-lite"/>
    </source>
</evidence>
<dbReference type="InterPro" id="IPR001952">
    <property type="entry name" value="Alkaline_phosphatase"/>
</dbReference>
<comment type="cofactor">
    <cofactor evidence="2">
        <name>Mg(2+)</name>
        <dbReference type="ChEBI" id="CHEBI:18420"/>
    </cofactor>
    <text evidence="2">Binds 1 Mg(2+) ion.</text>
</comment>
<dbReference type="AlphaFoldDB" id="A0A9J6H6P5"/>
<name>A0A9J6H6P5_HAELO</name>
<organism evidence="4 5">
    <name type="scientific">Haemaphysalis longicornis</name>
    <name type="common">Bush tick</name>
    <dbReference type="NCBI Taxonomy" id="44386"/>
    <lineage>
        <taxon>Eukaryota</taxon>
        <taxon>Metazoa</taxon>
        <taxon>Ecdysozoa</taxon>
        <taxon>Arthropoda</taxon>
        <taxon>Chelicerata</taxon>
        <taxon>Arachnida</taxon>
        <taxon>Acari</taxon>
        <taxon>Parasitiformes</taxon>
        <taxon>Ixodida</taxon>
        <taxon>Ixodoidea</taxon>
        <taxon>Ixodidae</taxon>
        <taxon>Haemaphysalinae</taxon>
        <taxon>Haemaphysalis</taxon>
    </lineage>
</organism>
<dbReference type="PANTHER" id="PTHR11596:SF83">
    <property type="entry name" value="ALKALINE PHOSPHATASE 4"/>
    <property type="match status" value="1"/>
</dbReference>
<comment type="caution">
    <text evidence="4">The sequence shown here is derived from an EMBL/GenBank/DDBJ whole genome shotgun (WGS) entry which is preliminary data.</text>
</comment>
<dbReference type="Pfam" id="PF00245">
    <property type="entry name" value="Alk_phosphatase"/>
    <property type="match status" value="1"/>
</dbReference>
<keyword evidence="2" id="KW-0460">Magnesium</keyword>
<dbReference type="InterPro" id="IPR017850">
    <property type="entry name" value="Alkaline_phosphatase_core_sf"/>
</dbReference>
<evidence type="ECO:0000313" key="4">
    <source>
        <dbReference type="EMBL" id="KAH9382388.1"/>
    </source>
</evidence>
<reference evidence="4 5" key="1">
    <citation type="journal article" date="2020" name="Cell">
        <title>Large-Scale Comparative Analyses of Tick Genomes Elucidate Their Genetic Diversity and Vector Capacities.</title>
        <authorList>
            <consortium name="Tick Genome and Microbiome Consortium (TIGMIC)"/>
            <person name="Jia N."/>
            <person name="Wang J."/>
            <person name="Shi W."/>
            <person name="Du L."/>
            <person name="Sun Y."/>
            <person name="Zhan W."/>
            <person name="Jiang J.F."/>
            <person name="Wang Q."/>
            <person name="Zhang B."/>
            <person name="Ji P."/>
            <person name="Bell-Sakyi L."/>
            <person name="Cui X.M."/>
            <person name="Yuan T.T."/>
            <person name="Jiang B.G."/>
            <person name="Yang W.F."/>
            <person name="Lam T.T."/>
            <person name="Chang Q.C."/>
            <person name="Ding S.J."/>
            <person name="Wang X.J."/>
            <person name="Zhu J.G."/>
            <person name="Ruan X.D."/>
            <person name="Zhao L."/>
            <person name="Wei J.T."/>
            <person name="Ye R.Z."/>
            <person name="Que T.C."/>
            <person name="Du C.H."/>
            <person name="Zhou Y.H."/>
            <person name="Cheng J.X."/>
            <person name="Dai P.F."/>
            <person name="Guo W.B."/>
            <person name="Han X.H."/>
            <person name="Huang E.J."/>
            <person name="Li L.F."/>
            <person name="Wei W."/>
            <person name="Gao Y.C."/>
            <person name="Liu J.Z."/>
            <person name="Shao H.Z."/>
            <person name="Wang X."/>
            <person name="Wang C.C."/>
            <person name="Yang T.C."/>
            <person name="Huo Q.B."/>
            <person name="Li W."/>
            <person name="Chen H.Y."/>
            <person name="Chen S.E."/>
            <person name="Zhou L.G."/>
            <person name="Ni X.B."/>
            <person name="Tian J.H."/>
            <person name="Sheng Y."/>
            <person name="Liu T."/>
            <person name="Pan Y.S."/>
            <person name="Xia L.Y."/>
            <person name="Li J."/>
            <person name="Zhao F."/>
            <person name="Cao W.C."/>
        </authorList>
    </citation>
    <scope>NUCLEOTIDE SEQUENCE [LARGE SCALE GENOMIC DNA]</scope>
    <source>
        <strain evidence="4">HaeL-2018</strain>
    </source>
</reference>
<keyword evidence="2" id="KW-0862">Zinc</keyword>
<keyword evidence="5" id="KW-1185">Reference proteome</keyword>
<dbReference type="VEuPathDB" id="VectorBase:HLOH_047500"/>
<protein>
    <recommendedName>
        <fullName evidence="1">alkaline phosphatase</fullName>
        <ecNumber evidence="1">3.1.3.1</ecNumber>
    </recommendedName>
</protein>
<dbReference type="EC" id="3.1.3.1" evidence="1"/>
<accession>A0A9J6H6P5</accession>
<feature type="binding site" evidence="2">
    <location>
        <position position="107"/>
    </location>
    <ligand>
        <name>Zn(2+)</name>
        <dbReference type="ChEBI" id="CHEBI:29105"/>
        <label>2</label>
    </ligand>
</feature>
<feature type="binding site" evidence="2">
    <location>
        <position position="107"/>
    </location>
    <ligand>
        <name>Mg(2+)</name>
        <dbReference type="ChEBI" id="CHEBI:18420"/>
    </ligand>
</feature>
<evidence type="ECO:0000256" key="2">
    <source>
        <dbReference type="PIRSR" id="PIRSR601952-2"/>
    </source>
</evidence>
<dbReference type="SUPFAM" id="SSF53649">
    <property type="entry name" value="Alkaline phosphatase-like"/>
    <property type="match status" value="1"/>
</dbReference>
<dbReference type="EMBL" id="JABSTR010000011">
    <property type="protein sequence ID" value="KAH9382388.1"/>
    <property type="molecule type" value="Genomic_DNA"/>
</dbReference>
<comment type="cofactor">
    <cofactor evidence="2">
        <name>Zn(2+)</name>
        <dbReference type="ChEBI" id="CHEBI:29105"/>
    </cofactor>
    <text evidence="2">Binds 2 Zn(2+) ions.</text>
</comment>
<evidence type="ECO:0000256" key="1">
    <source>
        <dbReference type="ARBA" id="ARBA00012647"/>
    </source>
</evidence>
<dbReference type="GO" id="GO:0004035">
    <property type="term" value="F:alkaline phosphatase activity"/>
    <property type="evidence" value="ECO:0007669"/>
    <property type="project" value="UniProtKB-EC"/>
</dbReference>
<dbReference type="PANTHER" id="PTHR11596">
    <property type="entry name" value="ALKALINE PHOSPHATASE"/>
    <property type="match status" value="1"/>
</dbReference>
<feature type="compositionally biased region" description="Pro residues" evidence="3">
    <location>
        <begin position="41"/>
        <end position="53"/>
    </location>
</feature>
<dbReference type="Gene3D" id="3.40.720.10">
    <property type="entry name" value="Alkaline Phosphatase, subunit A"/>
    <property type="match status" value="1"/>
</dbReference>
<keyword evidence="2" id="KW-0479">Metal-binding</keyword>
<dbReference type="OrthoDB" id="5818554at2759"/>
<dbReference type="Proteomes" id="UP000821853">
    <property type="component" value="Chromosome 9"/>
</dbReference>